<dbReference type="GO" id="GO:0008270">
    <property type="term" value="F:zinc ion binding"/>
    <property type="evidence" value="ECO:0007669"/>
    <property type="project" value="UniProtKB-KW"/>
</dbReference>
<evidence type="ECO:0000256" key="4">
    <source>
        <dbReference type="ARBA" id="ARBA00022833"/>
    </source>
</evidence>
<evidence type="ECO:0000256" key="1">
    <source>
        <dbReference type="ARBA" id="ARBA00004123"/>
    </source>
</evidence>
<accession>A0A814QB91</accession>
<dbReference type="PANTHER" id="PTHR46481:SF10">
    <property type="entry name" value="ZINC FINGER BED DOMAIN-CONTAINING PROTEIN 39"/>
    <property type="match status" value="1"/>
</dbReference>
<proteinExistence type="predicted"/>
<evidence type="ECO:0000256" key="2">
    <source>
        <dbReference type="ARBA" id="ARBA00022723"/>
    </source>
</evidence>
<keyword evidence="5" id="KW-0539">Nucleus</keyword>
<protein>
    <submittedName>
        <fullName evidence="6">Uncharacterized protein</fullName>
    </submittedName>
</protein>
<dbReference type="OrthoDB" id="1607513at2759"/>
<sequence length="97" mass="11351">MDIWTSVSNDPYISVTLHFLVNTYKLCHLLLEMKHFPETHNYKIISAVVNSIVIYRNIRDRTSYIPSDNVSNMAKAFSKLKKDYEKDCIKIAHIRCS</sequence>
<evidence type="ECO:0000256" key="5">
    <source>
        <dbReference type="ARBA" id="ARBA00023242"/>
    </source>
</evidence>
<evidence type="ECO:0000313" key="7">
    <source>
        <dbReference type="Proteomes" id="UP000663879"/>
    </source>
</evidence>
<dbReference type="Proteomes" id="UP000663879">
    <property type="component" value="Unassembled WGS sequence"/>
</dbReference>
<keyword evidence="7" id="KW-1185">Reference proteome</keyword>
<evidence type="ECO:0000256" key="3">
    <source>
        <dbReference type="ARBA" id="ARBA00022771"/>
    </source>
</evidence>
<dbReference type="InterPro" id="IPR012337">
    <property type="entry name" value="RNaseH-like_sf"/>
</dbReference>
<name>A0A814QB91_9BILA</name>
<feature type="non-terminal residue" evidence="6">
    <location>
        <position position="97"/>
    </location>
</feature>
<dbReference type="InterPro" id="IPR052035">
    <property type="entry name" value="ZnF_BED_domain_contain"/>
</dbReference>
<keyword evidence="3" id="KW-0863">Zinc-finger</keyword>
<keyword evidence="4" id="KW-0862">Zinc</keyword>
<gene>
    <name evidence="6" type="ORF">OXX778_LOCUS21928</name>
</gene>
<dbReference type="GO" id="GO:0005634">
    <property type="term" value="C:nucleus"/>
    <property type="evidence" value="ECO:0007669"/>
    <property type="project" value="UniProtKB-SubCell"/>
</dbReference>
<dbReference type="SUPFAM" id="SSF53098">
    <property type="entry name" value="Ribonuclease H-like"/>
    <property type="match status" value="1"/>
</dbReference>
<evidence type="ECO:0000313" key="6">
    <source>
        <dbReference type="EMBL" id="CAF1118214.1"/>
    </source>
</evidence>
<dbReference type="PANTHER" id="PTHR46481">
    <property type="entry name" value="ZINC FINGER BED DOMAIN-CONTAINING PROTEIN 4"/>
    <property type="match status" value="1"/>
</dbReference>
<organism evidence="6 7">
    <name type="scientific">Brachionus calyciflorus</name>
    <dbReference type="NCBI Taxonomy" id="104777"/>
    <lineage>
        <taxon>Eukaryota</taxon>
        <taxon>Metazoa</taxon>
        <taxon>Spiralia</taxon>
        <taxon>Gnathifera</taxon>
        <taxon>Rotifera</taxon>
        <taxon>Eurotatoria</taxon>
        <taxon>Monogononta</taxon>
        <taxon>Pseudotrocha</taxon>
        <taxon>Ploima</taxon>
        <taxon>Brachionidae</taxon>
        <taxon>Brachionus</taxon>
    </lineage>
</organism>
<comment type="subcellular location">
    <subcellularLocation>
        <location evidence="1">Nucleus</location>
    </subcellularLocation>
</comment>
<comment type="caution">
    <text evidence="6">The sequence shown here is derived from an EMBL/GenBank/DDBJ whole genome shotgun (WGS) entry which is preliminary data.</text>
</comment>
<reference evidence="6" key="1">
    <citation type="submission" date="2021-02" db="EMBL/GenBank/DDBJ databases">
        <authorList>
            <person name="Nowell W R."/>
        </authorList>
    </citation>
    <scope>NUCLEOTIDE SEQUENCE</scope>
    <source>
        <strain evidence="6">Ploen Becks lab</strain>
    </source>
</reference>
<dbReference type="AlphaFoldDB" id="A0A814QB91"/>
<dbReference type="EMBL" id="CAJNOC010008630">
    <property type="protein sequence ID" value="CAF1118214.1"/>
    <property type="molecule type" value="Genomic_DNA"/>
</dbReference>
<keyword evidence="2" id="KW-0479">Metal-binding</keyword>